<protein>
    <submittedName>
        <fullName evidence="2">Uncharacterized protein</fullName>
    </submittedName>
</protein>
<feature type="compositionally biased region" description="Acidic residues" evidence="1">
    <location>
        <begin position="48"/>
        <end position="60"/>
    </location>
</feature>
<proteinExistence type="predicted"/>
<dbReference type="HOGENOM" id="CLU_2348277_0_0_1"/>
<dbReference type="AlphaFoldDB" id="A0A0D2A4I2"/>
<dbReference type="GeneID" id="27315116"/>
<dbReference type="Proteomes" id="UP000053259">
    <property type="component" value="Unassembled WGS sequence"/>
</dbReference>
<sequence length="97" mass="10538">MLYVSRGPLRTCMPARSGEVEILGMTSSVSCETGWDGAPTRGRTASDDGNDDDDDDDDENERGIASCGRRGVRSEIERACWPTRGRAEALILLTSSR</sequence>
<evidence type="ECO:0000313" key="3">
    <source>
        <dbReference type="Proteomes" id="UP000053259"/>
    </source>
</evidence>
<dbReference type="VEuPathDB" id="FungiDB:PV09_07143"/>
<feature type="region of interest" description="Disordered" evidence="1">
    <location>
        <begin position="31"/>
        <end position="66"/>
    </location>
</feature>
<name>A0A0D2A4I2_9PEZI</name>
<reference evidence="2 3" key="1">
    <citation type="submission" date="2015-01" db="EMBL/GenBank/DDBJ databases">
        <title>The Genome Sequence of Ochroconis gallopava CBS43764.</title>
        <authorList>
            <consortium name="The Broad Institute Genomics Platform"/>
            <person name="Cuomo C."/>
            <person name="de Hoog S."/>
            <person name="Gorbushina A."/>
            <person name="Stielow B."/>
            <person name="Teixiera M."/>
            <person name="Abouelleil A."/>
            <person name="Chapman S.B."/>
            <person name="Priest M."/>
            <person name="Young S.K."/>
            <person name="Wortman J."/>
            <person name="Nusbaum C."/>
            <person name="Birren B."/>
        </authorList>
    </citation>
    <scope>NUCLEOTIDE SEQUENCE [LARGE SCALE GENOMIC DNA]</scope>
    <source>
        <strain evidence="2 3">CBS 43764</strain>
    </source>
</reference>
<dbReference type="InParanoid" id="A0A0D2A4I2"/>
<accession>A0A0D2A4I2</accession>
<keyword evidence="3" id="KW-1185">Reference proteome</keyword>
<dbReference type="EMBL" id="KN847555">
    <property type="protein sequence ID" value="KIW01375.1"/>
    <property type="molecule type" value="Genomic_DNA"/>
</dbReference>
<organism evidence="2 3">
    <name type="scientific">Verruconis gallopava</name>
    <dbReference type="NCBI Taxonomy" id="253628"/>
    <lineage>
        <taxon>Eukaryota</taxon>
        <taxon>Fungi</taxon>
        <taxon>Dikarya</taxon>
        <taxon>Ascomycota</taxon>
        <taxon>Pezizomycotina</taxon>
        <taxon>Dothideomycetes</taxon>
        <taxon>Pleosporomycetidae</taxon>
        <taxon>Venturiales</taxon>
        <taxon>Sympoventuriaceae</taxon>
        <taxon>Verruconis</taxon>
    </lineage>
</organism>
<gene>
    <name evidence="2" type="ORF">PV09_07143</name>
</gene>
<evidence type="ECO:0000256" key="1">
    <source>
        <dbReference type="SAM" id="MobiDB-lite"/>
    </source>
</evidence>
<dbReference type="RefSeq" id="XP_016211244.1">
    <property type="nucleotide sequence ID" value="XM_016360872.1"/>
</dbReference>
<evidence type="ECO:0000313" key="2">
    <source>
        <dbReference type="EMBL" id="KIW01375.1"/>
    </source>
</evidence>